<dbReference type="Proteomes" id="UP000306102">
    <property type="component" value="Unassembled WGS sequence"/>
</dbReference>
<dbReference type="Pfam" id="PF02969">
    <property type="entry name" value="TAF"/>
    <property type="match status" value="1"/>
</dbReference>
<dbReference type="STRING" id="542762.A0A4V3WJ79"/>
<evidence type="ECO:0000259" key="12">
    <source>
        <dbReference type="Pfam" id="PF14571"/>
    </source>
</evidence>
<dbReference type="GO" id="GO:0051123">
    <property type="term" value="P:RNA polymerase II preinitiation complex assembly"/>
    <property type="evidence" value="ECO:0007669"/>
    <property type="project" value="TreeGrafter"/>
</dbReference>
<dbReference type="Pfam" id="PF00182">
    <property type="entry name" value="Glyco_hydro_19"/>
    <property type="match status" value="1"/>
</dbReference>
<sequence length="420" mass="46283">MESRLGLYFAVLDSSNRGLPPAADQSASQVPGYGVITNIIYGNLECSHGTDSRVESRSGFYQRLRRVAIPNSQALSLLGRDLREAHLQVLLGGSGYRSSNANSSNAVTDPFLSSLILNFPSSKSKDILKSVLSSADDSSVKSVTSSHIWKASFDPSLSYEEREKRKRQAAERAEAIKCMHHSKRTMLTTDDVDNALNLRNVELIYGFASGHPLRFRRTAGHKDLFYIDDKDLDFKDVIEVPLPKAPLYTSIVCHWLAIEGAQPASPENAPVEEPIKRVLIFEMIVQLAYRTALCKSKREGFKDTYPDDLLAPVLRCPETVPIRTMNRQCSSGLQAVADVAAAIKAGFYDIGIGAGLESMTANPMAWEGSVNPRVKTMAQHQDCLLPTGVTSIGFQTSEDYRFYAISTGFSEFSNKDKTLN</sequence>
<reference evidence="13 14" key="1">
    <citation type="journal article" date="2018" name="Proc. Natl. Acad. Sci. U.S.A.">
        <title>Draft genome sequence of Camellia sinensis var. sinensis provides insights into the evolution of the tea genome and tea quality.</title>
        <authorList>
            <person name="Wei C."/>
            <person name="Yang H."/>
            <person name="Wang S."/>
            <person name="Zhao J."/>
            <person name="Liu C."/>
            <person name="Gao L."/>
            <person name="Xia E."/>
            <person name="Lu Y."/>
            <person name="Tai Y."/>
            <person name="She G."/>
            <person name="Sun J."/>
            <person name="Cao H."/>
            <person name="Tong W."/>
            <person name="Gao Q."/>
            <person name="Li Y."/>
            <person name="Deng W."/>
            <person name="Jiang X."/>
            <person name="Wang W."/>
            <person name="Chen Q."/>
            <person name="Zhang S."/>
            <person name="Li H."/>
            <person name="Wu J."/>
            <person name="Wang P."/>
            <person name="Li P."/>
            <person name="Shi C."/>
            <person name="Zheng F."/>
            <person name="Jian J."/>
            <person name="Huang B."/>
            <person name="Shan D."/>
            <person name="Shi M."/>
            <person name="Fang C."/>
            <person name="Yue Y."/>
            <person name="Li F."/>
            <person name="Li D."/>
            <person name="Wei S."/>
            <person name="Han B."/>
            <person name="Jiang C."/>
            <person name="Yin Y."/>
            <person name="Xia T."/>
            <person name="Zhang Z."/>
            <person name="Bennetzen J.L."/>
            <person name="Zhao S."/>
            <person name="Wan X."/>
        </authorList>
    </citation>
    <scope>NUCLEOTIDE SEQUENCE [LARGE SCALE GENOMIC DNA]</scope>
    <source>
        <strain evidence="14">cv. Shuchazao</strain>
        <tissue evidence="13">Leaf</tissue>
    </source>
</reference>
<evidence type="ECO:0008006" key="15">
    <source>
        <dbReference type="Google" id="ProtNLM"/>
    </source>
</evidence>
<evidence type="ECO:0000256" key="1">
    <source>
        <dbReference type="ARBA" id="ARBA00003102"/>
    </source>
</evidence>
<dbReference type="InterPro" id="IPR023346">
    <property type="entry name" value="Lysozyme-like_dom_sf"/>
</dbReference>
<comment type="similarity">
    <text evidence="3">Belongs to the TAF6 family.</text>
</comment>
<dbReference type="InterPro" id="IPR037796">
    <property type="entry name" value="TAF6"/>
</dbReference>
<keyword evidence="7" id="KW-0804">Transcription</keyword>
<keyword evidence="14" id="KW-1185">Reference proteome</keyword>
<evidence type="ECO:0000256" key="8">
    <source>
        <dbReference type="ARBA" id="ARBA00023242"/>
    </source>
</evidence>
<comment type="subcellular location">
    <subcellularLocation>
        <location evidence="2">Nucleus</location>
    </subcellularLocation>
</comment>
<evidence type="ECO:0000256" key="4">
    <source>
        <dbReference type="ARBA" id="ARBA00022679"/>
    </source>
</evidence>
<evidence type="ECO:0000313" key="13">
    <source>
        <dbReference type="EMBL" id="THF95926.1"/>
    </source>
</evidence>
<keyword evidence="4" id="KW-0808">Transferase</keyword>
<keyword evidence="5" id="KW-0805">Transcription regulation</keyword>
<dbReference type="SUPFAM" id="SSF47113">
    <property type="entry name" value="Histone-fold"/>
    <property type="match status" value="1"/>
</dbReference>
<dbReference type="Gene3D" id="3.40.47.10">
    <property type="match status" value="1"/>
</dbReference>
<evidence type="ECO:0000256" key="5">
    <source>
        <dbReference type="ARBA" id="ARBA00023015"/>
    </source>
</evidence>
<dbReference type="PANTHER" id="PTHR10221">
    <property type="entry name" value="TRANSCRIPTION INITIATION FACTOR TFIID SUBUNIT 6"/>
    <property type="match status" value="1"/>
</dbReference>
<dbReference type="InterPro" id="IPR020615">
    <property type="entry name" value="Thiolase_acyl_enz_int_AS"/>
</dbReference>
<evidence type="ECO:0000259" key="10">
    <source>
        <dbReference type="Pfam" id="PF00182"/>
    </source>
</evidence>
<gene>
    <name evidence="13" type="ORF">TEA_024434</name>
</gene>
<dbReference type="Gene3D" id="1.10.20.10">
    <property type="entry name" value="Histone, subunit A"/>
    <property type="match status" value="1"/>
</dbReference>
<dbReference type="GO" id="GO:0004568">
    <property type="term" value="F:chitinase activity"/>
    <property type="evidence" value="ECO:0007669"/>
    <property type="project" value="InterPro"/>
</dbReference>
<dbReference type="InterPro" id="IPR000726">
    <property type="entry name" value="Glyco_hydro_19_cat"/>
</dbReference>
<evidence type="ECO:0000256" key="3">
    <source>
        <dbReference type="ARBA" id="ARBA00007688"/>
    </source>
</evidence>
<dbReference type="SUPFAM" id="SSF53901">
    <property type="entry name" value="Thiolase-like"/>
    <property type="match status" value="1"/>
</dbReference>
<comment type="caution">
    <text evidence="13">The sequence shown here is derived from an EMBL/GenBank/DDBJ whole genome shotgun (WGS) entry which is preliminary data.</text>
</comment>
<proteinExistence type="inferred from homology"/>
<dbReference type="GO" id="GO:0046982">
    <property type="term" value="F:protein heterodimerization activity"/>
    <property type="evidence" value="ECO:0007669"/>
    <property type="project" value="InterPro"/>
</dbReference>
<dbReference type="InterPro" id="IPR027935">
    <property type="entry name" value="Di19_C"/>
</dbReference>
<dbReference type="GO" id="GO:0003713">
    <property type="term" value="F:transcription coactivator activity"/>
    <property type="evidence" value="ECO:0007669"/>
    <property type="project" value="TreeGrafter"/>
</dbReference>
<dbReference type="SUPFAM" id="SSF53955">
    <property type="entry name" value="Lysozyme-like"/>
    <property type="match status" value="1"/>
</dbReference>
<keyword evidence="6" id="KW-0146">Chitin degradation</keyword>
<evidence type="ECO:0000259" key="9">
    <source>
        <dbReference type="Pfam" id="PF00108"/>
    </source>
</evidence>
<evidence type="ECO:0000313" key="14">
    <source>
        <dbReference type="Proteomes" id="UP000306102"/>
    </source>
</evidence>
<dbReference type="GO" id="GO:0016251">
    <property type="term" value="F:RNA polymerase II general transcription initiation factor activity"/>
    <property type="evidence" value="ECO:0007669"/>
    <property type="project" value="InterPro"/>
</dbReference>
<keyword evidence="6" id="KW-0119">Carbohydrate metabolism</keyword>
<dbReference type="AlphaFoldDB" id="A0A4V3WJ79"/>
<comment type="function">
    <text evidence="1">Defense against chitin-containing fungal pathogens.</text>
</comment>
<dbReference type="GO" id="GO:0005669">
    <property type="term" value="C:transcription factor TFIID complex"/>
    <property type="evidence" value="ECO:0007669"/>
    <property type="project" value="InterPro"/>
</dbReference>
<dbReference type="EMBL" id="SDRB02013121">
    <property type="protein sequence ID" value="THF95926.1"/>
    <property type="molecule type" value="Genomic_DNA"/>
</dbReference>
<accession>A0A4V3WJ79</accession>
<protein>
    <recommendedName>
        <fullName evidence="15">Thiolase N-terminal domain-containing protein</fullName>
    </recommendedName>
</protein>
<dbReference type="InterPro" id="IPR016039">
    <property type="entry name" value="Thiolase-like"/>
</dbReference>
<evidence type="ECO:0000259" key="11">
    <source>
        <dbReference type="Pfam" id="PF02969"/>
    </source>
</evidence>
<evidence type="ECO:0000256" key="2">
    <source>
        <dbReference type="ARBA" id="ARBA00004123"/>
    </source>
</evidence>
<dbReference type="PANTHER" id="PTHR10221:SF13">
    <property type="entry name" value="TRANSCRIPTION INITIATION FACTOR TFIID SUBUNIT 6"/>
    <property type="match status" value="1"/>
</dbReference>
<dbReference type="GO" id="GO:0046695">
    <property type="term" value="C:SLIK (SAGA-like) complex"/>
    <property type="evidence" value="ECO:0007669"/>
    <property type="project" value="InterPro"/>
</dbReference>
<name>A0A4V3WJ79_CAMSN</name>
<evidence type="ECO:0000256" key="7">
    <source>
        <dbReference type="ARBA" id="ARBA00023163"/>
    </source>
</evidence>
<dbReference type="Gene3D" id="1.10.530.10">
    <property type="match status" value="1"/>
</dbReference>
<dbReference type="InterPro" id="IPR004823">
    <property type="entry name" value="TAF_TATA-bd_Histone-like_dom"/>
</dbReference>
<keyword evidence="8" id="KW-0539">Nucleus</keyword>
<feature type="domain" description="TATA box binding protein associated factor (TAF) histone-like fold" evidence="11">
    <location>
        <begin position="174"/>
        <end position="196"/>
    </location>
</feature>
<dbReference type="Pfam" id="PF14571">
    <property type="entry name" value="Di19_C"/>
    <property type="match status" value="1"/>
</dbReference>
<dbReference type="GO" id="GO:0006032">
    <property type="term" value="P:chitin catabolic process"/>
    <property type="evidence" value="ECO:0007669"/>
    <property type="project" value="UniProtKB-KW"/>
</dbReference>
<feature type="domain" description="Thiolase N-terminal" evidence="9">
    <location>
        <begin position="306"/>
        <end position="391"/>
    </location>
</feature>
<organism evidence="13 14">
    <name type="scientific">Camellia sinensis var. sinensis</name>
    <name type="common">China tea</name>
    <dbReference type="NCBI Taxonomy" id="542762"/>
    <lineage>
        <taxon>Eukaryota</taxon>
        <taxon>Viridiplantae</taxon>
        <taxon>Streptophyta</taxon>
        <taxon>Embryophyta</taxon>
        <taxon>Tracheophyta</taxon>
        <taxon>Spermatophyta</taxon>
        <taxon>Magnoliopsida</taxon>
        <taxon>eudicotyledons</taxon>
        <taxon>Gunneridae</taxon>
        <taxon>Pentapetalae</taxon>
        <taxon>asterids</taxon>
        <taxon>Ericales</taxon>
        <taxon>Theaceae</taxon>
        <taxon>Camellia</taxon>
    </lineage>
</organism>
<feature type="domain" description="Di19 C-terminal" evidence="12">
    <location>
        <begin position="75"/>
        <end position="169"/>
    </location>
</feature>
<dbReference type="InterPro" id="IPR020616">
    <property type="entry name" value="Thiolase_N"/>
</dbReference>
<feature type="domain" description="Glycoside hydrolase family 19 catalytic" evidence="10">
    <location>
        <begin position="20"/>
        <end position="65"/>
    </location>
</feature>
<keyword evidence="6" id="KW-0624">Polysaccharide degradation</keyword>
<dbReference type="Pfam" id="PF00108">
    <property type="entry name" value="Thiolase_N"/>
    <property type="match status" value="1"/>
</dbReference>
<evidence type="ECO:0000256" key="6">
    <source>
        <dbReference type="ARBA" id="ARBA00023024"/>
    </source>
</evidence>
<dbReference type="GO" id="GO:0000124">
    <property type="term" value="C:SAGA complex"/>
    <property type="evidence" value="ECO:0007669"/>
    <property type="project" value="InterPro"/>
</dbReference>
<dbReference type="InterPro" id="IPR009072">
    <property type="entry name" value="Histone-fold"/>
</dbReference>
<dbReference type="GO" id="GO:0016747">
    <property type="term" value="F:acyltransferase activity, transferring groups other than amino-acyl groups"/>
    <property type="evidence" value="ECO:0007669"/>
    <property type="project" value="InterPro"/>
</dbReference>
<dbReference type="GO" id="GO:0016998">
    <property type="term" value="P:cell wall macromolecule catabolic process"/>
    <property type="evidence" value="ECO:0007669"/>
    <property type="project" value="InterPro"/>
</dbReference>
<dbReference type="PROSITE" id="PS00098">
    <property type="entry name" value="THIOLASE_1"/>
    <property type="match status" value="1"/>
</dbReference>